<evidence type="ECO:0000256" key="1">
    <source>
        <dbReference type="SAM" id="Phobius"/>
    </source>
</evidence>
<dbReference type="Proteomes" id="UP000034034">
    <property type="component" value="Chromosome"/>
</dbReference>
<evidence type="ECO:0000313" key="2">
    <source>
        <dbReference type="EMBL" id="AKG45534.1"/>
    </source>
</evidence>
<feature type="transmembrane region" description="Helical" evidence="1">
    <location>
        <begin position="116"/>
        <end position="139"/>
    </location>
</feature>
<gene>
    <name evidence="2" type="ORF">SXIM_41500</name>
</gene>
<keyword evidence="1" id="KW-0472">Membrane</keyword>
<dbReference type="PATRIC" id="fig|408015.6.peg.4205"/>
<sequence length="192" mass="21106">MIVYLIIAAEIAFWVVLAAGLAVRYGLRRPRVGGALLLCVPLIDVLLLTATVLDLRGGAEPAMSHALAVLYLGFTVGYGHYLIHWADGWAAHRWGGAPRPAKPPRYGWARARHEWWLWRMTLVGMGLSLVVAQLMLWLIDRPAAAEPLRGAQWAAVRILGIHGIIALSYTIWRKNPPVSAAPAAERRETPVG</sequence>
<keyword evidence="1" id="KW-0812">Transmembrane</keyword>
<feature type="transmembrane region" description="Helical" evidence="1">
    <location>
        <begin position="34"/>
        <end position="53"/>
    </location>
</feature>
<dbReference type="EMBL" id="CP009922">
    <property type="protein sequence ID" value="AKG45534.1"/>
    <property type="molecule type" value="Genomic_DNA"/>
</dbReference>
<organism evidence="2 3">
    <name type="scientific">Streptomyces xiamenensis</name>
    <dbReference type="NCBI Taxonomy" id="408015"/>
    <lineage>
        <taxon>Bacteria</taxon>
        <taxon>Bacillati</taxon>
        <taxon>Actinomycetota</taxon>
        <taxon>Actinomycetes</taxon>
        <taxon>Kitasatosporales</taxon>
        <taxon>Streptomycetaceae</taxon>
        <taxon>Streptomyces</taxon>
    </lineage>
</organism>
<feature type="transmembrane region" description="Helical" evidence="1">
    <location>
        <begin position="65"/>
        <end position="83"/>
    </location>
</feature>
<protein>
    <submittedName>
        <fullName evidence="2">Membrane protein</fullName>
    </submittedName>
</protein>
<keyword evidence="1" id="KW-1133">Transmembrane helix</keyword>
<evidence type="ECO:0000313" key="3">
    <source>
        <dbReference type="Proteomes" id="UP000034034"/>
    </source>
</evidence>
<dbReference type="STRING" id="408015.SXIM_41500"/>
<dbReference type="KEGG" id="sxi:SXIM_41500"/>
<name>A0A0F7FZ72_9ACTN</name>
<dbReference type="AlphaFoldDB" id="A0A0F7FZ72"/>
<dbReference type="RefSeq" id="WP_046724836.1">
    <property type="nucleotide sequence ID" value="NZ_CP009922.3"/>
</dbReference>
<feature type="transmembrane region" description="Helical" evidence="1">
    <location>
        <begin position="151"/>
        <end position="172"/>
    </location>
</feature>
<dbReference type="HOGENOM" id="CLU_117532_0_0_11"/>
<reference evidence="2" key="1">
    <citation type="submission" date="2019-08" db="EMBL/GenBank/DDBJ databases">
        <title>Complete genome sequence of a mangrove-derived Streptomyces xiamenensis.</title>
        <authorList>
            <person name="Xu J."/>
        </authorList>
    </citation>
    <scope>NUCLEOTIDE SEQUENCE</scope>
    <source>
        <strain evidence="2">318</strain>
    </source>
</reference>
<accession>A0A0F7FZ72</accession>
<feature type="transmembrane region" description="Helical" evidence="1">
    <location>
        <begin position="6"/>
        <end position="27"/>
    </location>
</feature>
<keyword evidence="3" id="KW-1185">Reference proteome</keyword>
<proteinExistence type="predicted"/>